<dbReference type="RefSeq" id="WP_055258598.1">
    <property type="nucleotide sequence ID" value="NZ_CYXT01000010.1"/>
</dbReference>
<dbReference type="Pfam" id="PF01381">
    <property type="entry name" value="HTH_3"/>
    <property type="match status" value="1"/>
</dbReference>
<dbReference type="Gene3D" id="1.10.260.40">
    <property type="entry name" value="lambda repressor-like DNA-binding domains"/>
    <property type="match status" value="1"/>
</dbReference>
<evidence type="ECO:0000259" key="2">
    <source>
        <dbReference type="PROSITE" id="PS50943"/>
    </source>
</evidence>
<dbReference type="PANTHER" id="PTHR46558">
    <property type="entry name" value="TRACRIPTIONAL REGULATORY PROTEIN-RELATED-RELATED"/>
    <property type="match status" value="1"/>
</dbReference>
<dbReference type="AlphaFoldDB" id="A0A173SWE6"/>
<gene>
    <name evidence="3" type="ORF">ERS852425_01604</name>
</gene>
<name>A0A173SWE6_ANAHA</name>
<organism evidence="3 4">
    <name type="scientific">Anaerostipes hadrus</name>
    <dbReference type="NCBI Taxonomy" id="649756"/>
    <lineage>
        <taxon>Bacteria</taxon>
        <taxon>Bacillati</taxon>
        <taxon>Bacillota</taxon>
        <taxon>Clostridia</taxon>
        <taxon>Lachnospirales</taxon>
        <taxon>Lachnospiraceae</taxon>
        <taxon>Anaerostipes</taxon>
    </lineage>
</organism>
<proteinExistence type="predicted"/>
<feature type="domain" description="HTH cro/C1-type" evidence="2">
    <location>
        <begin position="7"/>
        <end position="61"/>
    </location>
</feature>
<dbReference type="GO" id="GO:0003677">
    <property type="term" value="F:DNA binding"/>
    <property type="evidence" value="ECO:0007669"/>
    <property type="project" value="UniProtKB-KW"/>
</dbReference>
<evidence type="ECO:0000256" key="1">
    <source>
        <dbReference type="ARBA" id="ARBA00023125"/>
    </source>
</evidence>
<evidence type="ECO:0000313" key="3">
    <source>
        <dbReference type="EMBL" id="CUM94306.1"/>
    </source>
</evidence>
<keyword evidence="1" id="KW-0238">DNA-binding</keyword>
<dbReference type="SUPFAM" id="SSF47413">
    <property type="entry name" value="lambda repressor-like DNA-binding domains"/>
    <property type="match status" value="1"/>
</dbReference>
<dbReference type="PANTHER" id="PTHR46558:SF11">
    <property type="entry name" value="HTH-TYPE TRANSCRIPTIONAL REGULATOR XRE"/>
    <property type="match status" value="1"/>
</dbReference>
<dbReference type="EMBL" id="CYXT01000010">
    <property type="protein sequence ID" value="CUM94306.1"/>
    <property type="molecule type" value="Genomic_DNA"/>
</dbReference>
<dbReference type="Proteomes" id="UP000095598">
    <property type="component" value="Unassembled WGS sequence"/>
</dbReference>
<evidence type="ECO:0000313" key="4">
    <source>
        <dbReference type="Proteomes" id="UP000095598"/>
    </source>
</evidence>
<dbReference type="InterPro" id="IPR001387">
    <property type="entry name" value="Cro/C1-type_HTH"/>
</dbReference>
<accession>A0A173SWE6</accession>
<protein>
    <submittedName>
        <fullName evidence="3">Transcriptional repressor DicA</fullName>
    </submittedName>
</protein>
<dbReference type="InterPro" id="IPR010982">
    <property type="entry name" value="Lambda_DNA-bd_dom_sf"/>
</dbReference>
<reference evidence="3 4" key="1">
    <citation type="submission" date="2015-09" db="EMBL/GenBank/DDBJ databases">
        <authorList>
            <consortium name="Pathogen Informatics"/>
        </authorList>
    </citation>
    <scope>NUCLEOTIDE SEQUENCE [LARGE SCALE GENOMIC DNA]</scope>
    <source>
        <strain evidence="3 4">2789STDY5608868</strain>
    </source>
</reference>
<sequence length="351" mass="40452">MRIGEQIKNYRKTEGLTQEQVANYLGVSTPAVNKWEKGNTYPDISLLPALARLLKIDMNELFSFREELTEKEIGQFVNELSEVSLDSFTEAFEMASRKIQEYPHCDLLIYTIATVLNGSLTLSDLNGEERMEYNTAIIEWLERTADSQDERVRNSSVFILATKYVQMEKYEEANALLKKIPDTVIDATIMKTSVLAHQEGTDTAALFLEGKLLQAVVNIQSYLYKLIEMEEETGNHDKAERIAEITDHMISLLGLWNYGNTVPYLLIAGYRKDVEKCVQLIKQLLSESQKPWNMTQSPLYYRYEDTAQGKAFSGVGKNFVRELYSEIENKKEYEFLRGNKELELIFEEHLK</sequence>
<dbReference type="CDD" id="cd00093">
    <property type="entry name" value="HTH_XRE"/>
    <property type="match status" value="1"/>
</dbReference>
<dbReference type="SMART" id="SM00530">
    <property type="entry name" value="HTH_XRE"/>
    <property type="match status" value="1"/>
</dbReference>
<dbReference type="PROSITE" id="PS50943">
    <property type="entry name" value="HTH_CROC1"/>
    <property type="match status" value="1"/>
</dbReference>